<reference evidence="12 13" key="1">
    <citation type="submission" date="2021-03" db="EMBL/GenBank/DDBJ databases">
        <authorList>
            <person name="Kanchanasin P."/>
            <person name="Saeng-In P."/>
            <person name="Phongsopitanun W."/>
            <person name="Yuki M."/>
            <person name="Kudo T."/>
            <person name="Ohkuma M."/>
            <person name="Tanasupawat S."/>
        </authorList>
    </citation>
    <scope>NUCLEOTIDE SEQUENCE [LARGE SCALE GENOMIC DNA]</scope>
    <source>
        <strain evidence="12 13">L46</strain>
    </source>
</reference>
<evidence type="ECO:0000256" key="4">
    <source>
        <dbReference type="ARBA" id="ARBA00022679"/>
    </source>
</evidence>
<evidence type="ECO:0000256" key="7">
    <source>
        <dbReference type="ARBA" id="ARBA00022840"/>
    </source>
</evidence>
<keyword evidence="10" id="KW-1133">Transmembrane helix</keyword>
<feature type="compositionally biased region" description="Gly residues" evidence="9">
    <location>
        <begin position="323"/>
        <end position="332"/>
    </location>
</feature>
<keyword evidence="5" id="KW-0547">Nucleotide-binding</keyword>
<organism evidence="12 13">
    <name type="scientific">Actinomadura nitritigenes</name>
    <dbReference type="NCBI Taxonomy" id="134602"/>
    <lineage>
        <taxon>Bacteria</taxon>
        <taxon>Bacillati</taxon>
        <taxon>Actinomycetota</taxon>
        <taxon>Actinomycetes</taxon>
        <taxon>Streptosporangiales</taxon>
        <taxon>Thermomonosporaceae</taxon>
        <taxon>Actinomadura</taxon>
    </lineage>
</organism>
<keyword evidence="7" id="KW-0067">ATP-binding</keyword>
<keyword evidence="4" id="KW-0808">Transferase</keyword>
<accession>A0ABS3QYM6</accession>
<keyword evidence="10" id="KW-0812">Transmembrane</keyword>
<evidence type="ECO:0000256" key="9">
    <source>
        <dbReference type="SAM" id="MobiDB-lite"/>
    </source>
</evidence>
<dbReference type="InterPro" id="IPR003594">
    <property type="entry name" value="HATPase_dom"/>
</dbReference>
<evidence type="ECO:0000256" key="5">
    <source>
        <dbReference type="ARBA" id="ARBA00022741"/>
    </source>
</evidence>
<feature type="transmembrane region" description="Helical" evidence="10">
    <location>
        <begin position="76"/>
        <end position="96"/>
    </location>
</feature>
<keyword evidence="6 12" id="KW-0418">Kinase</keyword>
<dbReference type="SUPFAM" id="SSF55874">
    <property type="entry name" value="ATPase domain of HSP90 chaperone/DNA topoisomerase II/histidine kinase"/>
    <property type="match status" value="1"/>
</dbReference>
<protein>
    <recommendedName>
        <fullName evidence="2">histidine kinase</fullName>
        <ecNumber evidence="2">2.7.13.3</ecNumber>
    </recommendedName>
</protein>
<feature type="domain" description="Histidine kinase/HSP90-like ATPase" evidence="11">
    <location>
        <begin position="268"/>
        <end position="370"/>
    </location>
</feature>
<dbReference type="EMBL" id="JAGEOK010000009">
    <property type="protein sequence ID" value="MBO2439090.1"/>
    <property type="molecule type" value="Genomic_DNA"/>
</dbReference>
<keyword evidence="13" id="KW-1185">Reference proteome</keyword>
<dbReference type="GO" id="GO:0016301">
    <property type="term" value="F:kinase activity"/>
    <property type="evidence" value="ECO:0007669"/>
    <property type="project" value="UniProtKB-KW"/>
</dbReference>
<dbReference type="Proteomes" id="UP000666915">
    <property type="component" value="Unassembled WGS sequence"/>
</dbReference>
<dbReference type="PANTHER" id="PTHR24421:SF10">
    <property type="entry name" value="NITRATE_NITRITE SENSOR PROTEIN NARQ"/>
    <property type="match status" value="1"/>
</dbReference>
<feature type="transmembrane region" description="Helical" evidence="10">
    <location>
        <begin position="103"/>
        <end position="119"/>
    </location>
</feature>
<evidence type="ECO:0000256" key="8">
    <source>
        <dbReference type="ARBA" id="ARBA00023012"/>
    </source>
</evidence>
<evidence type="ECO:0000259" key="11">
    <source>
        <dbReference type="SMART" id="SM00387"/>
    </source>
</evidence>
<feature type="region of interest" description="Disordered" evidence="9">
    <location>
        <begin position="310"/>
        <end position="332"/>
    </location>
</feature>
<evidence type="ECO:0000313" key="12">
    <source>
        <dbReference type="EMBL" id="MBO2439090.1"/>
    </source>
</evidence>
<proteinExistence type="predicted"/>
<dbReference type="RefSeq" id="WP_208267383.1">
    <property type="nucleotide sequence ID" value="NZ_BAAAGM010000058.1"/>
</dbReference>
<dbReference type="SMART" id="SM00387">
    <property type="entry name" value="HATPase_c"/>
    <property type="match status" value="1"/>
</dbReference>
<name>A0ABS3QYM6_9ACTN</name>
<dbReference type="PANTHER" id="PTHR24421">
    <property type="entry name" value="NITRATE/NITRITE SENSOR PROTEIN NARX-RELATED"/>
    <property type="match status" value="1"/>
</dbReference>
<gene>
    <name evidence="12" type="ORF">J4557_16340</name>
</gene>
<evidence type="ECO:0000256" key="6">
    <source>
        <dbReference type="ARBA" id="ARBA00022777"/>
    </source>
</evidence>
<dbReference type="Pfam" id="PF07730">
    <property type="entry name" value="HisKA_3"/>
    <property type="match status" value="1"/>
</dbReference>
<comment type="caution">
    <text evidence="12">The sequence shown here is derived from an EMBL/GenBank/DDBJ whole genome shotgun (WGS) entry which is preliminary data.</text>
</comment>
<keyword evidence="8" id="KW-0902">Two-component regulatory system</keyword>
<keyword evidence="10" id="KW-0472">Membrane</keyword>
<evidence type="ECO:0000256" key="2">
    <source>
        <dbReference type="ARBA" id="ARBA00012438"/>
    </source>
</evidence>
<dbReference type="InterPro" id="IPR011712">
    <property type="entry name" value="Sig_transdc_His_kin_sub3_dim/P"/>
</dbReference>
<dbReference type="CDD" id="cd16917">
    <property type="entry name" value="HATPase_UhpB-NarQ-NarX-like"/>
    <property type="match status" value="1"/>
</dbReference>
<sequence length="372" mass="38035">MRDRYAAVLPSWWRAVSGACALGAAGAVPFVDAGWPARGAVVALLLVQGTAAGWLMRDRPGAALAVTAAAGAGIQALAPEVGPGILFVVLCAFAWLRPARTSLWGMGAAGAATAAVAAAQGRMVVVWPVAALLAWSWGALGRAEAARRHAEARRAAVEERARIGRELHDVLSHTVSVMVVQAAAADDVFDANPGLARRAVRNLEAEGRQALAELRHFLRSVRDADGGEADGSVPGLGDLDRLAASVTGAGLRVRIQREGMAGVRVPSGAGLAVYRIVQEALTNALRHARAGRADVVLRYADGRLDVDVRDDGPGALTAPGSTASGGTGLAGSGQGIAGMRERALLLGGTFEAGPDPDGGFRVRASLPVGEAT</sequence>
<keyword evidence="3" id="KW-0597">Phosphoprotein</keyword>
<dbReference type="Gene3D" id="1.20.5.1930">
    <property type="match status" value="1"/>
</dbReference>
<evidence type="ECO:0000256" key="3">
    <source>
        <dbReference type="ARBA" id="ARBA00022553"/>
    </source>
</evidence>
<comment type="catalytic activity">
    <reaction evidence="1">
        <text>ATP + protein L-histidine = ADP + protein N-phospho-L-histidine.</text>
        <dbReference type="EC" id="2.7.13.3"/>
    </reaction>
</comment>
<dbReference type="EC" id="2.7.13.3" evidence="2"/>
<evidence type="ECO:0000256" key="10">
    <source>
        <dbReference type="SAM" id="Phobius"/>
    </source>
</evidence>
<evidence type="ECO:0000313" key="13">
    <source>
        <dbReference type="Proteomes" id="UP000666915"/>
    </source>
</evidence>
<evidence type="ECO:0000256" key="1">
    <source>
        <dbReference type="ARBA" id="ARBA00000085"/>
    </source>
</evidence>
<dbReference type="InterPro" id="IPR050482">
    <property type="entry name" value="Sensor_HK_TwoCompSys"/>
</dbReference>
<dbReference type="InterPro" id="IPR036890">
    <property type="entry name" value="HATPase_C_sf"/>
</dbReference>
<feature type="transmembrane region" description="Helical" evidence="10">
    <location>
        <begin position="12"/>
        <end position="31"/>
    </location>
</feature>
<dbReference type="Pfam" id="PF02518">
    <property type="entry name" value="HATPase_c"/>
    <property type="match status" value="1"/>
</dbReference>
<dbReference type="Gene3D" id="3.30.565.10">
    <property type="entry name" value="Histidine kinase-like ATPase, C-terminal domain"/>
    <property type="match status" value="1"/>
</dbReference>